<gene>
    <name evidence="1" type="ORF">NLI96_g11291</name>
</gene>
<dbReference type="EMBL" id="JANAWD010000733">
    <property type="protein sequence ID" value="KAJ3476244.1"/>
    <property type="molecule type" value="Genomic_DNA"/>
</dbReference>
<organism evidence="1 2">
    <name type="scientific">Meripilus lineatus</name>
    <dbReference type="NCBI Taxonomy" id="2056292"/>
    <lineage>
        <taxon>Eukaryota</taxon>
        <taxon>Fungi</taxon>
        <taxon>Dikarya</taxon>
        <taxon>Basidiomycota</taxon>
        <taxon>Agaricomycotina</taxon>
        <taxon>Agaricomycetes</taxon>
        <taxon>Polyporales</taxon>
        <taxon>Meripilaceae</taxon>
        <taxon>Meripilus</taxon>
    </lineage>
</organism>
<protein>
    <submittedName>
        <fullName evidence="1">Uncharacterized protein</fullName>
    </submittedName>
</protein>
<reference evidence="1" key="1">
    <citation type="submission" date="2022-07" db="EMBL/GenBank/DDBJ databases">
        <title>Genome Sequence of Physisporinus lineatus.</title>
        <authorList>
            <person name="Buettner E."/>
        </authorList>
    </citation>
    <scope>NUCLEOTIDE SEQUENCE</scope>
    <source>
        <strain evidence="1">VT162</strain>
    </source>
</reference>
<keyword evidence="2" id="KW-1185">Reference proteome</keyword>
<accession>A0AAD5UWX9</accession>
<comment type="caution">
    <text evidence="1">The sequence shown here is derived from an EMBL/GenBank/DDBJ whole genome shotgun (WGS) entry which is preliminary data.</text>
</comment>
<dbReference type="AlphaFoldDB" id="A0AAD5UWX9"/>
<sequence>MNNGNLVFIHDIIPALGNLRFQSQPHDQRRATARATWWFNVSDIEQKRESLSASDDTPSSAASVLKFPFSLLLREPLDARLHPG</sequence>
<proteinExistence type="predicted"/>
<name>A0AAD5UWX9_9APHY</name>
<dbReference type="Proteomes" id="UP001212997">
    <property type="component" value="Unassembled WGS sequence"/>
</dbReference>
<evidence type="ECO:0000313" key="2">
    <source>
        <dbReference type="Proteomes" id="UP001212997"/>
    </source>
</evidence>
<evidence type="ECO:0000313" key="1">
    <source>
        <dbReference type="EMBL" id="KAJ3476244.1"/>
    </source>
</evidence>